<dbReference type="PROSITE" id="PS00178">
    <property type="entry name" value="AA_TRNA_LIGASE_I"/>
    <property type="match status" value="1"/>
</dbReference>
<evidence type="ECO:0000256" key="3">
    <source>
        <dbReference type="ARBA" id="ARBA00022598"/>
    </source>
</evidence>
<evidence type="ECO:0000256" key="6">
    <source>
        <dbReference type="ARBA" id="ARBA00022917"/>
    </source>
</evidence>
<proteinExistence type="inferred from homology"/>
<evidence type="ECO:0000313" key="11">
    <source>
        <dbReference type="EMBL" id="RIA47553.1"/>
    </source>
</evidence>
<keyword evidence="2 8" id="KW-0963">Cytoplasm</keyword>
<dbReference type="SUPFAM" id="SSF48163">
    <property type="entry name" value="An anticodon-binding domain of class I aminoacyl-tRNA synthetases"/>
    <property type="match status" value="1"/>
</dbReference>
<dbReference type="InterPro" id="IPR020058">
    <property type="entry name" value="Glu/Gln-tRNA-synth_Ib_cat-dom"/>
</dbReference>
<dbReference type="PRINTS" id="PR00987">
    <property type="entry name" value="TRNASYNTHGLU"/>
</dbReference>
<evidence type="ECO:0000256" key="5">
    <source>
        <dbReference type="ARBA" id="ARBA00022840"/>
    </source>
</evidence>
<dbReference type="GO" id="GO:0000049">
    <property type="term" value="F:tRNA binding"/>
    <property type="evidence" value="ECO:0007669"/>
    <property type="project" value="InterPro"/>
</dbReference>
<keyword evidence="7 8" id="KW-0030">Aminoacyl-tRNA synthetase</keyword>
<dbReference type="InterPro" id="IPR045462">
    <property type="entry name" value="aa-tRNA-synth_I_cd-bd"/>
</dbReference>
<dbReference type="InterPro" id="IPR004527">
    <property type="entry name" value="Glu-tRNA-ligase_bac/mito"/>
</dbReference>
<dbReference type="Gene3D" id="3.40.50.620">
    <property type="entry name" value="HUPs"/>
    <property type="match status" value="1"/>
</dbReference>
<accession>A0A397PGF8</accession>
<evidence type="ECO:0000256" key="7">
    <source>
        <dbReference type="ARBA" id="ARBA00023146"/>
    </source>
</evidence>
<dbReference type="PANTHER" id="PTHR43311:SF2">
    <property type="entry name" value="GLUTAMATE--TRNA LIGASE, MITOCHONDRIAL-RELATED"/>
    <property type="match status" value="1"/>
</dbReference>
<comment type="caution">
    <text evidence="8">Lacks conserved residue(s) required for the propagation of feature annotation.</text>
</comment>
<dbReference type="InterPro" id="IPR020751">
    <property type="entry name" value="aa-tRNA-synth_I_codon-bd_sub2"/>
</dbReference>
<dbReference type="InterPro" id="IPR000924">
    <property type="entry name" value="Glu/Gln-tRNA-synth"/>
</dbReference>
<dbReference type="RefSeq" id="WP_119061930.1">
    <property type="nucleotide sequence ID" value="NZ_QXDF01000002.1"/>
</dbReference>
<feature type="short sequence motif" description="'HIGH' region" evidence="8">
    <location>
        <begin position="10"/>
        <end position="20"/>
    </location>
</feature>
<evidence type="ECO:0000259" key="9">
    <source>
        <dbReference type="Pfam" id="PF00749"/>
    </source>
</evidence>
<dbReference type="Gene3D" id="1.10.10.350">
    <property type="match status" value="1"/>
</dbReference>
<keyword evidence="4 8" id="KW-0547">Nucleotide-binding</keyword>
<dbReference type="GO" id="GO:0005737">
    <property type="term" value="C:cytoplasm"/>
    <property type="evidence" value="ECO:0007669"/>
    <property type="project" value="UniProtKB-SubCell"/>
</dbReference>
<dbReference type="EC" id="6.1.1.17" evidence="8"/>
<dbReference type="GO" id="GO:0006424">
    <property type="term" value="P:glutamyl-tRNA aminoacylation"/>
    <property type="evidence" value="ECO:0007669"/>
    <property type="project" value="UniProtKB-UniRule"/>
</dbReference>
<name>A0A397PGF8_9HYPH</name>
<dbReference type="InterPro" id="IPR014729">
    <property type="entry name" value="Rossmann-like_a/b/a_fold"/>
</dbReference>
<dbReference type="HAMAP" id="MF_00022">
    <property type="entry name" value="Glu_tRNA_synth_type1"/>
    <property type="match status" value="1"/>
</dbReference>
<dbReference type="Pfam" id="PF19269">
    <property type="entry name" value="Anticodon_2"/>
    <property type="match status" value="1"/>
</dbReference>
<evidence type="ECO:0000259" key="10">
    <source>
        <dbReference type="Pfam" id="PF19269"/>
    </source>
</evidence>
<dbReference type="Proteomes" id="UP000266273">
    <property type="component" value="Unassembled WGS sequence"/>
</dbReference>
<keyword evidence="3 8" id="KW-0436">Ligase</keyword>
<evidence type="ECO:0000313" key="12">
    <source>
        <dbReference type="Proteomes" id="UP000266273"/>
    </source>
</evidence>
<organism evidence="11 12">
    <name type="scientific">Dichotomicrobium thermohalophilum</name>
    <dbReference type="NCBI Taxonomy" id="933063"/>
    <lineage>
        <taxon>Bacteria</taxon>
        <taxon>Pseudomonadati</taxon>
        <taxon>Pseudomonadota</taxon>
        <taxon>Alphaproteobacteria</taxon>
        <taxon>Hyphomicrobiales</taxon>
        <taxon>Hyphomicrobiaceae</taxon>
        <taxon>Dichotomicrobium</taxon>
    </lineage>
</organism>
<protein>
    <recommendedName>
        <fullName evidence="8">Glutamate--tRNA ligase</fullName>
        <ecNumber evidence="8">6.1.1.17</ecNumber>
    </recommendedName>
    <alternativeName>
        <fullName evidence="8">Glutamyl-tRNA synthetase</fullName>
        <shortName evidence="8">GluRS</shortName>
    </alternativeName>
</protein>
<comment type="similarity">
    <text evidence="1 8">Belongs to the class-I aminoacyl-tRNA synthetase family. Glutamate--tRNA ligase type 1 subfamily.</text>
</comment>
<gene>
    <name evidence="8" type="primary">gltX</name>
    <name evidence="11" type="ORF">BXY53_2107</name>
</gene>
<dbReference type="InterPro" id="IPR049940">
    <property type="entry name" value="GluQ/Sye"/>
</dbReference>
<dbReference type="Pfam" id="PF00749">
    <property type="entry name" value="tRNA-synt_1c"/>
    <property type="match status" value="1"/>
</dbReference>
<sequence length="446" mass="49512">MSEIAVRFAPSPTGLLHIGNIRPALFNWLFARKHGGRFVLRLDDTDIARSCEEYAEAIREDLHWLGLDWDEEVRQSDRLDLYAEAAEKLKAAGRLYPAYETPDELERRRKRQRAQGLPPIYDRAALKLTDEDRAKLEAEGRKPHWRFKLDHREVAWDDLIRGEQTIDAGSLSDPILVRADGTYLYTLPSVVDDIALGITHVIRGEDHVANSGAQIQIFEALGGSVPWFAHHNMLVGAEGESLGKRLGTLSIRQMREDGLEPLAILSHSAAIGTSDPVTAHQSLDELIESFDLDKVSRAPARFDMSELRGVNAKLLHERPYEKVADELSALGVGGGEAFWLAVRGNVTVLSDALEWWQVVQGPVTPVIEDEELCEAAADLLPREPWDGTTWKAWIDAVKAETGRKGRALFHPLRLAITGRAAGPELGALLPLIGREKVAVRLRGNAA</sequence>
<dbReference type="SUPFAM" id="SSF52374">
    <property type="entry name" value="Nucleotidylyl transferase"/>
    <property type="match status" value="1"/>
</dbReference>
<evidence type="ECO:0000256" key="4">
    <source>
        <dbReference type="ARBA" id="ARBA00022741"/>
    </source>
</evidence>
<keyword evidence="6 8" id="KW-0648">Protein biosynthesis</keyword>
<feature type="domain" description="Glutamyl/glutaminyl-tRNA synthetase class Ib catalytic" evidence="9">
    <location>
        <begin position="4"/>
        <end position="308"/>
    </location>
</feature>
<reference evidence="11 12" key="1">
    <citation type="submission" date="2018-08" db="EMBL/GenBank/DDBJ databases">
        <title>Genomic Encyclopedia of Archaeal and Bacterial Type Strains, Phase II (KMG-II): from individual species to whole genera.</title>
        <authorList>
            <person name="Goeker M."/>
        </authorList>
    </citation>
    <scope>NUCLEOTIDE SEQUENCE [LARGE SCALE GENOMIC DNA]</scope>
    <source>
        <strain evidence="11 12">DSM 5002</strain>
    </source>
</reference>
<comment type="catalytic activity">
    <reaction evidence="8">
        <text>tRNA(Glu) + L-glutamate + ATP = L-glutamyl-tRNA(Glu) + AMP + diphosphate</text>
        <dbReference type="Rhea" id="RHEA:23540"/>
        <dbReference type="Rhea" id="RHEA-COMP:9663"/>
        <dbReference type="Rhea" id="RHEA-COMP:9680"/>
        <dbReference type="ChEBI" id="CHEBI:29985"/>
        <dbReference type="ChEBI" id="CHEBI:30616"/>
        <dbReference type="ChEBI" id="CHEBI:33019"/>
        <dbReference type="ChEBI" id="CHEBI:78442"/>
        <dbReference type="ChEBI" id="CHEBI:78520"/>
        <dbReference type="ChEBI" id="CHEBI:456215"/>
        <dbReference type="EC" id="6.1.1.17"/>
    </reaction>
</comment>
<comment type="caution">
    <text evidence="11">The sequence shown here is derived from an EMBL/GenBank/DDBJ whole genome shotgun (WGS) entry which is preliminary data.</text>
</comment>
<dbReference type="PANTHER" id="PTHR43311">
    <property type="entry name" value="GLUTAMATE--TRNA LIGASE"/>
    <property type="match status" value="1"/>
</dbReference>
<dbReference type="NCBIfam" id="TIGR00464">
    <property type="entry name" value="gltX_bact"/>
    <property type="match status" value="1"/>
</dbReference>
<dbReference type="AlphaFoldDB" id="A0A397PGF8"/>
<dbReference type="InterPro" id="IPR001412">
    <property type="entry name" value="aa-tRNA-synth_I_CS"/>
</dbReference>
<evidence type="ECO:0000256" key="2">
    <source>
        <dbReference type="ARBA" id="ARBA00022490"/>
    </source>
</evidence>
<dbReference type="GO" id="GO:0004818">
    <property type="term" value="F:glutamate-tRNA ligase activity"/>
    <property type="evidence" value="ECO:0007669"/>
    <property type="project" value="UniProtKB-UniRule"/>
</dbReference>
<evidence type="ECO:0000256" key="8">
    <source>
        <dbReference type="HAMAP-Rule" id="MF_00022"/>
    </source>
</evidence>
<evidence type="ECO:0000256" key="1">
    <source>
        <dbReference type="ARBA" id="ARBA00007894"/>
    </source>
</evidence>
<dbReference type="GO" id="GO:0005524">
    <property type="term" value="F:ATP binding"/>
    <property type="evidence" value="ECO:0007669"/>
    <property type="project" value="UniProtKB-UniRule"/>
</dbReference>
<dbReference type="InterPro" id="IPR008925">
    <property type="entry name" value="aa_tRNA-synth_I_cd-bd_sf"/>
</dbReference>
<keyword evidence="12" id="KW-1185">Reference proteome</keyword>
<comment type="function">
    <text evidence="8">Catalyzes the attachment of glutamate to tRNA(Glu) in a two-step reaction: glutamate is first activated by ATP to form Glu-AMP and then transferred to the acceptor end of tRNA(Glu).</text>
</comment>
<keyword evidence="5 8" id="KW-0067">ATP-binding</keyword>
<dbReference type="OrthoDB" id="9807503at2"/>
<feature type="domain" description="Aminoacyl-tRNA synthetase class I anticodon-binding" evidence="10">
    <location>
        <begin position="373"/>
        <end position="442"/>
    </location>
</feature>
<comment type="subunit">
    <text evidence="8">Monomer.</text>
</comment>
<comment type="subcellular location">
    <subcellularLocation>
        <location evidence="8">Cytoplasm</location>
    </subcellularLocation>
</comment>
<feature type="binding site" evidence="8">
    <location>
        <position position="244"/>
    </location>
    <ligand>
        <name>ATP</name>
        <dbReference type="ChEBI" id="CHEBI:30616"/>
    </ligand>
</feature>
<dbReference type="EMBL" id="QXDF01000002">
    <property type="protein sequence ID" value="RIA47553.1"/>
    <property type="molecule type" value="Genomic_DNA"/>
</dbReference>